<organism evidence="1 2">
    <name type="scientific">Gimesia benthica</name>
    <dbReference type="NCBI Taxonomy" id="2608982"/>
    <lineage>
        <taxon>Bacteria</taxon>
        <taxon>Pseudomonadati</taxon>
        <taxon>Planctomycetota</taxon>
        <taxon>Planctomycetia</taxon>
        <taxon>Planctomycetales</taxon>
        <taxon>Planctomycetaceae</taxon>
        <taxon>Gimesia</taxon>
    </lineage>
</organism>
<sequence length="205" mass="23315">MNRRKMLYLIIALVVVVLFVFGWRITSRSAYESAAYDVVKSEGNFEVREYPDLKLAMTSSEFDAQGKDGSFMRLFRYIDGANQGAQKVAMTTPVFMEPEHDQVAGQMAFVLPQKYDSQTVPQPVSEAVQIQERKGGRFAVIRFSGRLNQETVKNAEAKLRDWASGEGLVCRNEVEYAGYDPPWTPGPFRRNEVLIRLEDETSSRQ</sequence>
<dbReference type="KEGG" id="gim:F1728_05255"/>
<dbReference type="InterPro" id="IPR006917">
    <property type="entry name" value="SOUL_heme-bd"/>
</dbReference>
<dbReference type="RefSeq" id="WP_155363228.1">
    <property type="nucleotide sequence ID" value="NZ_CP043930.1"/>
</dbReference>
<reference evidence="1 2" key="1">
    <citation type="submission" date="2019-09" db="EMBL/GenBank/DDBJ databases">
        <title>Gimesia benthica sp. nov., a novel bacterium isolated from deep-sea water of the Northwest Indian Ocean.</title>
        <authorList>
            <person name="Dai X."/>
        </authorList>
    </citation>
    <scope>NUCLEOTIDE SEQUENCE [LARGE SCALE GENOMIC DNA]</scope>
    <source>
        <strain evidence="1 2">E7</strain>
    </source>
</reference>
<dbReference type="EMBL" id="CP043930">
    <property type="protein sequence ID" value="QGQ22135.1"/>
    <property type="molecule type" value="Genomic_DNA"/>
</dbReference>
<dbReference type="InterPro" id="IPR011256">
    <property type="entry name" value="Reg_factor_effector_dom_sf"/>
</dbReference>
<dbReference type="SUPFAM" id="SSF55136">
    <property type="entry name" value="Probable bacterial effector-binding domain"/>
    <property type="match status" value="1"/>
</dbReference>
<dbReference type="AlphaFoldDB" id="A0A6I6A9T7"/>
<evidence type="ECO:0000313" key="1">
    <source>
        <dbReference type="EMBL" id="QGQ22135.1"/>
    </source>
</evidence>
<dbReference type="PANTHER" id="PTHR11220:SF1">
    <property type="entry name" value="HEME-BINDING PROTEIN 2"/>
    <property type="match status" value="1"/>
</dbReference>
<dbReference type="Gene3D" id="3.20.80.10">
    <property type="entry name" value="Regulatory factor, effector binding domain"/>
    <property type="match status" value="1"/>
</dbReference>
<evidence type="ECO:0000313" key="2">
    <source>
        <dbReference type="Proteomes" id="UP000427281"/>
    </source>
</evidence>
<proteinExistence type="predicted"/>
<dbReference type="PANTHER" id="PTHR11220">
    <property type="entry name" value="HEME-BINDING PROTEIN-RELATED"/>
    <property type="match status" value="1"/>
</dbReference>
<protein>
    <submittedName>
        <fullName evidence="1">Heme-binding protein</fullName>
    </submittedName>
</protein>
<accession>A0A6I6A9T7</accession>
<gene>
    <name evidence="1" type="ORF">F1728_05255</name>
</gene>
<dbReference type="Proteomes" id="UP000427281">
    <property type="component" value="Chromosome"/>
</dbReference>
<dbReference type="Pfam" id="PF04832">
    <property type="entry name" value="SOUL"/>
    <property type="match status" value="1"/>
</dbReference>
<keyword evidence="2" id="KW-1185">Reference proteome</keyword>
<name>A0A6I6A9T7_9PLAN</name>